<dbReference type="InterPro" id="IPR001789">
    <property type="entry name" value="Sig_transdc_resp-reg_receiver"/>
</dbReference>
<evidence type="ECO:0000313" key="4">
    <source>
        <dbReference type="Proteomes" id="UP000199532"/>
    </source>
</evidence>
<evidence type="ECO:0000313" key="3">
    <source>
        <dbReference type="EMBL" id="SEJ68792.1"/>
    </source>
</evidence>
<keyword evidence="4" id="KW-1185">Reference proteome</keyword>
<dbReference type="CDD" id="cd17557">
    <property type="entry name" value="REC_Rcp-like"/>
    <property type="match status" value="1"/>
</dbReference>
<dbReference type="InterPro" id="IPR052893">
    <property type="entry name" value="TCS_response_regulator"/>
</dbReference>
<evidence type="ECO:0000256" key="1">
    <source>
        <dbReference type="PROSITE-ProRule" id="PRU00169"/>
    </source>
</evidence>
<dbReference type="GO" id="GO:0000160">
    <property type="term" value="P:phosphorelay signal transduction system"/>
    <property type="evidence" value="ECO:0007669"/>
    <property type="project" value="InterPro"/>
</dbReference>
<dbReference type="RefSeq" id="WP_177197160.1">
    <property type="nucleotide sequence ID" value="NZ_FNXY01000011.1"/>
</dbReference>
<organism evidence="3 4">
    <name type="scientific">Dyadobacter koreensis</name>
    <dbReference type="NCBI Taxonomy" id="408657"/>
    <lineage>
        <taxon>Bacteria</taxon>
        <taxon>Pseudomonadati</taxon>
        <taxon>Bacteroidota</taxon>
        <taxon>Cytophagia</taxon>
        <taxon>Cytophagales</taxon>
        <taxon>Spirosomataceae</taxon>
        <taxon>Dyadobacter</taxon>
    </lineage>
</organism>
<dbReference type="Proteomes" id="UP000199532">
    <property type="component" value="Unassembled WGS sequence"/>
</dbReference>
<dbReference type="Pfam" id="PF00072">
    <property type="entry name" value="Response_reg"/>
    <property type="match status" value="1"/>
</dbReference>
<reference evidence="3 4" key="1">
    <citation type="submission" date="2016-10" db="EMBL/GenBank/DDBJ databases">
        <authorList>
            <person name="de Groot N.N."/>
        </authorList>
    </citation>
    <scope>NUCLEOTIDE SEQUENCE [LARGE SCALE GENOMIC DNA]</scope>
    <source>
        <strain evidence="3 4">DSM 19938</strain>
    </source>
</reference>
<dbReference type="STRING" id="408657.SAMN04487995_5926"/>
<dbReference type="PANTHER" id="PTHR44520">
    <property type="entry name" value="RESPONSE REGULATOR RCP1-RELATED"/>
    <property type="match status" value="1"/>
</dbReference>
<feature type="domain" description="Response regulatory" evidence="2">
    <location>
        <begin position="6"/>
        <end position="127"/>
    </location>
</feature>
<dbReference type="AlphaFoldDB" id="A0A1H7B314"/>
<dbReference type="PANTHER" id="PTHR44520:SF2">
    <property type="entry name" value="RESPONSE REGULATOR RCP1"/>
    <property type="match status" value="1"/>
</dbReference>
<dbReference type="SMART" id="SM00448">
    <property type="entry name" value="REC"/>
    <property type="match status" value="1"/>
</dbReference>
<dbReference type="SUPFAM" id="SSF52172">
    <property type="entry name" value="CheY-like"/>
    <property type="match status" value="1"/>
</dbReference>
<sequence>MANQFKVLVVDDDPDDQLLIEEAFQTGEMHCEMQFASDGRQALSILDKGESYIPDLIVLDLNMPGMNGFEVLSQLQATDLFPRIPVVVLTTSSEADYIDKSYDLGAKSFIVKPKSFRELENIANNLKVYWFKTVSLARIPFQAK</sequence>
<dbReference type="InterPro" id="IPR011006">
    <property type="entry name" value="CheY-like_superfamily"/>
</dbReference>
<protein>
    <submittedName>
        <fullName evidence="3">Two-component system, unclassified family, response regulator</fullName>
    </submittedName>
</protein>
<evidence type="ECO:0000259" key="2">
    <source>
        <dbReference type="PROSITE" id="PS50110"/>
    </source>
</evidence>
<dbReference type="Gene3D" id="3.40.50.2300">
    <property type="match status" value="1"/>
</dbReference>
<name>A0A1H7B314_9BACT</name>
<keyword evidence="1" id="KW-0597">Phosphoprotein</keyword>
<dbReference type="PROSITE" id="PS50110">
    <property type="entry name" value="RESPONSE_REGULATORY"/>
    <property type="match status" value="1"/>
</dbReference>
<accession>A0A1H7B314</accession>
<proteinExistence type="predicted"/>
<gene>
    <name evidence="3" type="ORF">SAMN04487995_5926</name>
</gene>
<dbReference type="EMBL" id="FNXY01000011">
    <property type="protein sequence ID" value="SEJ68792.1"/>
    <property type="molecule type" value="Genomic_DNA"/>
</dbReference>
<feature type="modified residue" description="4-aspartylphosphate" evidence="1">
    <location>
        <position position="60"/>
    </location>
</feature>